<evidence type="ECO:0000313" key="2">
    <source>
        <dbReference type="EMBL" id="MCI0126666.1"/>
    </source>
</evidence>
<protein>
    <submittedName>
        <fullName evidence="2">Uncharacterized protein</fullName>
    </submittedName>
</protein>
<keyword evidence="1" id="KW-0732">Signal</keyword>
<reference evidence="2" key="1">
    <citation type="submission" date="2022-03" db="EMBL/GenBank/DDBJ databases">
        <title>The complete genome sequence of a Methyloterrigena soli.</title>
        <authorList>
            <person name="Zi Z."/>
        </authorList>
    </citation>
    <scope>NUCLEOTIDE SEQUENCE</scope>
    <source>
        <strain evidence="2">M48</strain>
    </source>
</reference>
<feature type="chain" id="PRO_5041284642" evidence="1">
    <location>
        <begin position="25"/>
        <end position="243"/>
    </location>
</feature>
<dbReference type="RefSeq" id="WP_182397513.1">
    <property type="nucleotide sequence ID" value="NZ_JAKETQ010000001.1"/>
</dbReference>
<dbReference type="AlphaFoldDB" id="A0AA41QNC0"/>
<name>A0AA41QNC0_9HYPH</name>
<gene>
    <name evidence="2" type="ORF">ML536_07485</name>
</gene>
<dbReference type="EMBL" id="JALAZD010000001">
    <property type="protein sequence ID" value="MCI0126666.1"/>
    <property type="molecule type" value="Genomic_DNA"/>
</dbReference>
<feature type="signal peptide" evidence="1">
    <location>
        <begin position="1"/>
        <end position="24"/>
    </location>
</feature>
<proteinExistence type="predicted"/>
<organism evidence="2 3">
    <name type="scientific">Paradevosia shaoguanensis</name>
    <dbReference type="NCBI Taxonomy" id="1335043"/>
    <lineage>
        <taxon>Bacteria</taxon>
        <taxon>Pseudomonadati</taxon>
        <taxon>Pseudomonadota</taxon>
        <taxon>Alphaproteobacteria</taxon>
        <taxon>Hyphomicrobiales</taxon>
        <taxon>Devosiaceae</taxon>
        <taxon>Paradevosia</taxon>
    </lineage>
</organism>
<comment type="caution">
    <text evidence="2">The sequence shown here is derived from an EMBL/GenBank/DDBJ whole genome shotgun (WGS) entry which is preliminary data.</text>
</comment>
<accession>A0AA41QNC0</accession>
<dbReference type="Proteomes" id="UP001156140">
    <property type="component" value="Unassembled WGS sequence"/>
</dbReference>
<keyword evidence="3" id="KW-1185">Reference proteome</keyword>
<sequence>MRLGTVLAISCVLALSLSTAPAFARMTVWDLKPGTAVADMPDWLEFKGYACGSNGGPPLEPIAGWQDFKRCAADADGLHEVYFEYDDEDEYIARAHQDIRVARDVGTVDKSFPIVTSALFDDNGILEGIRIVTDPRPAKQIDNEWVNLRPRAEHHLLASYLASQFKISVADNCEKLPKGAGESAVGGQFLKLDCERDSDSLRYLIEQRLLRKPGQAARDPHTGQLTQGQFESVTRAEVRLLKP</sequence>
<evidence type="ECO:0000313" key="3">
    <source>
        <dbReference type="Proteomes" id="UP001156140"/>
    </source>
</evidence>
<evidence type="ECO:0000256" key="1">
    <source>
        <dbReference type="SAM" id="SignalP"/>
    </source>
</evidence>